<evidence type="ECO:0000313" key="15">
    <source>
        <dbReference type="Proteomes" id="UP000032180"/>
    </source>
</evidence>
<dbReference type="InterPro" id="IPR042197">
    <property type="entry name" value="Apaf_helical"/>
</dbReference>
<evidence type="ECO:0000256" key="1">
    <source>
        <dbReference type="ARBA" id="ARBA00008894"/>
    </source>
</evidence>
<evidence type="ECO:0000259" key="10">
    <source>
        <dbReference type="Pfam" id="PF00931"/>
    </source>
</evidence>
<dbReference type="EnsemblPlants" id="LPERR01G35150.2">
    <property type="protein sequence ID" value="LPERR01G35150.2"/>
    <property type="gene ID" value="LPERR01G35150"/>
</dbReference>
<organism evidence="14 15">
    <name type="scientific">Leersia perrieri</name>
    <dbReference type="NCBI Taxonomy" id="77586"/>
    <lineage>
        <taxon>Eukaryota</taxon>
        <taxon>Viridiplantae</taxon>
        <taxon>Streptophyta</taxon>
        <taxon>Embryophyta</taxon>
        <taxon>Tracheophyta</taxon>
        <taxon>Spermatophyta</taxon>
        <taxon>Magnoliopsida</taxon>
        <taxon>Liliopsida</taxon>
        <taxon>Poales</taxon>
        <taxon>Poaceae</taxon>
        <taxon>BOP clade</taxon>
        <taxon>Oryzoideae</taxon>
        <taxon>Oryzeae</taxon>
        <taxon>Oryzinae</taxon>
        <taxon>Leersia</taxon>
    </lineage>
</organism>
<dbReference type="PANTHER" id="PTHR36766">
    <property type="entry name" value="PLANT BROAD-SPECTRUM MILDEW RESISTANCE PROTEIN RPW8"/>
    <property type="match status" value="1"/>
</dbReference>
<keyword evidence="2" id="KW-0433">Leucine-rich repeat</keyword>
<dbReference type="Proteomes" id="UP000032180">
    <property type="component" value="Chromosome 1"/>
</dbReference>
<dbReference type="SUPFAM" id="SSF52540">
    <property type="entry name" value="P-loop containing nucleoside triphosphate hydrolases"/>
    <property type="match status" value="1"/>
</dbReference>
<dbReference type="InterPro" id="IPR036388">
    <property type="entry name" value="WH-like_DNA-bd_sf"/>
</dbReference>
<feature type="signal peptide" evidence="9">
    <location>
        <begin position="1"/>
        <end position="18"/>
    </location>
</feature>
<dbReference type="InterPro" id="IPR002182">
    <property type="entry name" value="NB-ARC"/>
</dbReference>
<protein>
    <recommendedName>
        <fullName evidence="16">NB-ARC domain-containing protein</fullName>
    </recommendedName>
</protein>
<keyword evidence="4" id="KW-0547">Nucleotide-binding</keyword>
<dbReference type="Pfam" id="PF23598">
    <property type="entry name" value="LRR_14"/>
    <property type="match status" value="1"/>
</dbReference>
<dbReference type="GO" id="GO:0005524">
    <property type="term" value="F:ATP binding"/>
    <property type="evidence" value="ECO:0007669"/>
    <property type="project" value="UniProtKB-KW"/>
</dbReference>
<keyword evidence="7" id="KW-0175">Coiled coil</keyword>
<dbReference type="PANTHER" id="PTHR36766:SF40">
    <property type="entry name" value="DISEASE RESISTANCE PROTEIN RGA3"/>
    <property type="match status" value="1"/>
</dbReference>
<evidence type="ECO:0000313" key="14">
    <source>
        <dbReference type="EnsemblPlants" id="LPERR01G35150.2"/>
    </source>
</evidence>
<name>A0A0D9V929_9ORYZ</name>
<dbReference type="InterPro" id="IPR041118">
    <property type="entry name" value="Rx_N"/>
</dbReference>
<feature type="chain" id="PRO_5002347381" description="NB-ARC domain-containing protein" evidence="9">
    <location>
        <begin position="19"/>
        <end position="1064"/>
    </location>
</feature>
<comment type="similarity">
    <text evidence="1">Belongs to the disease resistance NB-LRR family.</text>
</comment>
<dbReference type="Gene3D" id="1.10.8.430">
    <property type="entry name" value="Helical domain of apoptotic protease-activating factors"/>
    <property type="match status" value="1"/>
</dbReference>
<evidence type="ECO:0008006" key="16">
    <source>
        <dbReference type="Google" id="ProtNLM"/>
    </source>
</evidence>
<dbReference type="Gene3D" id="3.80.10.10">
    <property type="entry name" value="Ribonuclease Inhibitor"/>
    <property type="match status" value="1"/>
</dbReference>
<evidence type="ECO:0000256" key="6">
    <source>
        <dbReference type="ARBA" id="ARBA00022840"/>
    </source>
</evidence>
<feature type="domain" description="Disease resistance protein winged helix" evidence="12">
    <location>
        <begin position="442"/>
        <end position="511"/>
    </location>
</feature>
<evidence type="ECO:0000256" key="2">
    <source>
        <dbReference type="ARBA" id="ARBA00022614"/>
    </source>
</evidence>
<dbReference type="GO" id="GO:0051707">
    <property type="term" value="P:response to other organism"/>
    <property type="evidence" value="ECO:0007669"/>
    <property type="project" value="UniProtKB-ARBA"/>
</dbReference>
<evidence type="ECO:0000256" key="3">
    <source>
        <dbReference type="ARBA" id="ARBA00022737"/>
    </source>
</evidence>
<dbReference type="Gene3D" id="1.20.5.4130">
    <property type="match status" value="1"/>
</dbReference>
<evidence type="ECO:0000259" key="13">
    <source>
        <dbReference type="Pfam" id="PF23598"/>
    </source>
</evidence>
<keyword evidence="6" id="KW-0067">ATP-binding</keyword>
<accession>A0A0D9V929</accession>
<evidence type="ECO:0000259" key="11">
    <source>
        <dbReference type="Pfam" id="PF18052"/>
    </source>
</evidence>
<evidence type="ECO:0000259" key="12">
    <source>
        <dbReference type="Pfam" id="PF23559"/>
    </source>
</evidence>
<dbReference type="Pfam" id="PF00931">
    <property type="entry name" value="NB-ARC"/>
    <property type="match status" value="1"/>
</dbReference>
<dbReference type="InterPro" id="IPR032675">
    <property type="entry name" value="LRR_dom_sf"/>
</dbReference>
<dbReference type="SUPFAM" id="SSF52058">
    <property type="entry name" value="L domain-like"/>
    <property type="match status" value="1"/>
</dbReference>
<keyword evidence="9" id="KW-0732">Signal</keyword>
<dbReference type="InterPro" id="IPR055414">
    <property type="entry name" value="LRR_R13L4/SHOC2-like"/>
</dbReference>
<feature type="domain" description="Disease resistance N-terminal" evidence="11">
    <location>
        <begin position="31"/>
        <end position="103"/>
    </location>
</feature>
<feature type="domain" description="Disease resistance R13L4/SHOC-2-like LRR" evidence="13">
    <location>
        <begin position="608"/>
        <end position="943"/>
    </location>
</feature>
<evidence type="ECO:0000256" key="4">
    <source>
        <dbReference type="ARBA" id="ARBA00022741"/>
    </source>
</evidence>
<dbReference type="GO" id="GO:0006952">
    <property type="term" value="P:defense response"/>
    <property type="evidence" value="ECO:0007669"/>
    <property type="project" value="UniProtKB-KW"/>
</dbReference>
<evidence type="ECO:0000256" key="5">
    <source>
        <dbReference type="ARBA" id="ARBA00022821"/>
    </source>
</evidence>
<dbReference type="PRINTS" id="PR00364">
    <property type="entry name" value="DISEASERSIST"/>
</dbReference>
<dbReference type="AlphaFoldDB" id="A0A0D9V929"/>
<feature type="region of interest" description="Disordered" evidence="8">
    <location>
        <begin position="1035"/>
        <end position="1064"/>
    </location>
</feature>
<dbReference type="GO" id="GO:0043531">
    <property type="term" value="F:ADP binding"/>
    <property type="evidence" value="ECO:0007669"/>
    <property type="project" value="InterPro"/>
</dbReference>
<dbReference type="Gene3D" id="3.40.50.300">
    <property type="entry name" value="P-loop containing nucleotide triphosphate hydrolases"/>
    <property type="match status" value="1"/>
</dbReference>
<keyword evidence="15" id="KW-1185">Reference proteome</keyword>
<reference evidence="14 15" key="1">
    <citation type="submission" date="2012-08" db="EMBL/GenBank/DDBJ databases">
        <title>Oryza genome evolution.</title>
        <authorList>
            <person name="Wing R.A."/>
        </authorList>
    </citation>
    <scope>NUCLEOTIDE SEQUENCE</scope>
</reference>
<dbReference type="Pfam" id="PF23559">
    <property type="entry name" value="WHD_DRP"/>
    <property type="match status" value="1"/>
</dbReference>
<dbReference type="InterPro" id="IPR058922">
    <property type="entry name" value="WHD_DRP"/>
</dbReference>
<dbReference type="STRING" id="77586.A0A0D9V929"/>
<sequence length="1064" mass="121074">MASTILSSLAALLTKVFASVQIPSCSSSNTQNFSVTEPEFDEMKSTLDRIRAVLTDADRRAIEDLHVKMWLYDLKQVAYDLEDIIDELSYKTVQSEAETNTDEHAGHKRKFQVFDTVNSPVHGKSIDKIVLDKIINVRNRLNSINSFRQNLSLQESDGQIRVSTSSMRNSSSVLASETGIVGRDEEKNKLLQFLLNDDNGTDSKLHVFSIVAMGGMGKTTLAKLVYNDEQVKDNFQIRAWAWVSQEYDVTRTTKAIIESITREACGLTGLDTLQNRLQHIVRKEIFNHDIWNENLLRWDALRQPLDSGGRGSRILITTRNQNVARIMNRMPQAQISLNGLNPESSWTLFRHCIEQGCPSLKLSETFETIGRGIVGKCSGVPLTIRVIGGLLSSETNKETWDYILLSDIWNLEDGRDWVFDILKVSYFHLPAEIKPCYLYCALFPKGHMFYKENVVRMWAAHGYLLATHSDQMESLGYKYISELVGRSFFEQQYVGGLGCYLTMHDLIHDLARSLVRDQNQEHQDLPNIMSAKVDVIRSKYDRHFSAFLQAKALETPIIVQPSRGRNQESLRSVLLCLNGGNDDFLQVNSTAYSIVLHFERDFFTEPNVRFLRVLELSSCRLSELPHTVGNLKQLKYLGLSCTDIVRLPQAVCSLHNLQTLDLRCCKFLVELPKNIGQLQKLQHLDYNLLDRNNYAIPVCKFKSLPEGIGKLTKLQTLPVFVVHFTAQTAGVAELKDLNNLHRSLRISSLEHITWDRTCEARTAGLIRKVQVTRLCLQWNSHIRYGSNSKSPEKSIEEIDKEVLESLEPHNKIQWIEIEKYRGCSYPKWVGHPSFRQLETVIIRDFHCDFLPPLGQLPHLRHLEVREMRVTTIGSEFYGDGEALQRFSALQTLLFDEMTAWNEWQRPECQQDFPCLQELTISNCLSLNSLSLYNMLALKKLTVKGCSNLVAISGLKECWVSTKHSQINGTGTSGHSGTVDGNGVELPSSNLPARLEVVQIKDCMSLANSSLQQATEITRIYQRRINLDMVYPDQKELGEGRWRDPTGQPHPGPTPGWPAERRRSR</sequence>
<dbReference type="Gene3D" id="1.10.10.10">
    <property type="entry name" value="Winged helix-like DNA-binding domain superfamily/Winged helix DNA-binding domain"/>
    <property type="match status" value="1"/>
</dbReference>
<dbReference type="Pfam" id="PF18052">
    <property type="entry name" value="Rx_N"/>
    <property type="match status" value="1"/>
</dbReference>
<keyword evidence="3" id="KW-0677">Repeat</keyword>
<dbReference type="eggNOG" id="KOG4658">
    <property type="taxonomic scope" value="Eukaryota"/>
</dbReference>
<evidence type="ECO:0000256" key="8">
    <source>
        <dbReference type="SAM" id="MobiDB-lite"/>
    </source>
</evidence>
<dbReference type="Gramene" id="LPERR01G35150.2">
    <property type="protein sequence ID" value="LPERR01G35150.2"/>
    <property type="gene ID" value="LPERR01G35150"/>
</dbReference>
<keyword evidence="5" id="KW-0611">Plant defense</keyword>
<dbReference type="InterPro" id="IPR027417">
    <property type="entry name" value="P-loop_NTPase"/>
</dbReference>
<evidence type="ECO:0000256" key="9">
    <source>
        <dbReference type="SAM" id="SignalP"/>
    </source>
</evidence>
<reference evidence="14" key="3">
    <citation type="submission" date="2015-04" db="UniProtKB">
        <authorList>
            <consortium name="EnsemblPlants"/>
        </authorList>
    </citation>
    <scope>IDENTIFICATION</scope>
</reference>
<evidence type="ECO:0000256" key="7">
    <source>
        <dbReference type="ARBA" id="ARBA00023054"/>
    </source>
</evidence>
<proteinExistence type="inferred from homology"/>
<reference evidence="15" key="2">
    <citation type="submission" date="2013-12" db="EMBL/GenBank/DDBJ databases">
        <authorList>
            <person name="Yu Y."/>
            <person name="Lee S."/>
            <person name="de Baynast K."/>
            <person name="Wissotski M."/>
            <person name="Liu L."/>
            <person name="Talag J."/>
            <person name="Goicoechea J."/>
            <person name="Angelova A."/>
            <person name="Jetty R."/>
            <person name="Kudrna D."/>
            <person name="Golser W."/>
            <person name="Rivera L."/>
            <person name="Zhang J."/>
            <person name="Wing R."/>
        </authorList>
    </citation>
    <scope>NUCLEOTIDE SEQUENCE</scope>
</reference>
<feature type="domain" description="NB-ARC" evidence="10">
    <location>
        <begin position="184"/>
        <end position="351"/>
    </location>
</feature>